<accession>A0A392VVL8</accession>
<dbReference type="Proteomes" id="UP000265520">
    <property type="component" value="Unassembled WGS sequence"/>
</dbReference>
<organism evidence="1 2">
    <name type="scientific">Trifolium medium</name>
    <dbReference type="NCBI Taxonomy" id="97028"/>
    <lineage>
        <taxon>Eukaryota</taxon>
        <taxon>Viridiplantae</taxon>
        <taxon>Streptophyta</taxon>
        <taxon>Embryophyta</taxon>
        <taxon>Tracheophyta</taxon>
        <taxon>Spermatophyta</taxon>
        <taxon>Magnoliopsida</taxon>
        <taxon>eudicotyledons</taxon>
        <taxon>Gunneridae</taxon>
        <taxon>Pentapetalae</taxon>
        <taxon>rosids</taxon>
        <taxon>fabids</taxon>
        <taxon>Fabales</taxon>
        <taxon>Fabaceae</taxon>
        <taxon>Papilionoideae</taxon>
        <taxon>50 kb inversion clade</taxon>
        <taxon>NPAAA clade</taxon>
        <taxon>Hologalegina</taxon>
        <taxon>IRL clade</taxon>
        <taxon>Trifolieae</taxon>
        <taxon>Trifolium</taxon>
    </lineage>
</organism>
<dbReference type="EMBL" id="LXQA011259904">
    <property type="protein sequence ID" value="MCI91001.1"/>
    <property type="molecule type" value="Genomic_DNA"/>
</dbReference>
<reference evidence="1 2" key="1">
    <citation type="journal article" date="2018" name="Front. Plant Sci.">
        <title>Red Clover (Trifolium pratense) and Zigzag Clover (T. medium) - A Picture of Genomic Similarities and Differences.</title>
        <authorList>
            <person name="Dluhosova J."/>
            <person name="Istvanek J."/>
            <person name="Nedelnik J."/>
            <person name="Repkova J."/>
        </authorList>
    </citation>
    <scope>NUCLEOTIDE SEQUENCE [LARGE SCALE GENOMIC DNA]</scope>
    <source>
        <strain evidence="2">cv. 10/8</strain>
        <tissue evidence="1">Leaf</tissue>
    </source>
</reference>
<dbReference type="AlphaFoldDB" id="A0A392VVL8"/>
<feature type="non-terminal residue" evidence="1">
    <location>
        <position position="48"/>
    </location>
</feature>
<name>A0A392VVL8_9FABA</name>
<comment type="caution">
    <text evidence="1">The sequence shown here is derived from an EMBL/GenBank/DDBJ whole genome shotgun (WGS) entry which is preliminary data.</text>
</comment>
<protein>
    <submittedName>
        <fullName evidence="1">Uncharacterized protein</fullName>
    </submittedName>
</protein>
<keyword evidence="2" id="KW-1185">Reference proteome</keyword>
<sequence length="48" mass="5634">MVKKGTMPMNVENQGLRLPVTTVRSRVNMPEIAVLQERDHRRMQTREV</sequence>
<evidence type="ECO:0000313" key="2">
    <source>
        <dbReference type="Proteomes" id="UP000265520"/>
    </source>
</evidence>
<evidence type="ECO:0000313" key="1">
    <source>
        <dbReference type="EMBL" id="MCI91001.1"/>
    </source>
</evidence>
<proteinExistence type="predicted"/>